<gene>
    <name evidence="2" type="ORF">K788_0005978</name>
</gene>
<organism evidence="2 3">
    <name type="scientific">Paraburkholderia caribensis MBA4</name>
    <dbReference type="NCBI Taxonomy" id="1323664"/>
    <lineage>
        <taxon>Bacteria</taxon>
        <taxon>Pseudomonadati</taxon>
        <taxon>Pseudomonadota</taxon>
        <taxon>Betaproteobacteria</taxon>
        <taxon>Burkholderiales</taxon>
        <taxon>Burkholderiaceae</taxon>
        <taxon>Paraburkholderia</taxon>
    </lineage>
</organism>
<sequence length="58" mass="6339">MVRMVHAGSMNTEKGGVLRRSDAVKHRVSTVTAVSRSDFVQTFCPDASVAVSQFKERA</sequence>
<proteinExistence type="predicted"/>
<name>A0A0P0R4F4_9BURK</name>
<protein>
    <submittedName>
        <fullName evidence="2">Uncharacterized protein</fullName>
    </submittedName>
</protein>
<reference evidence="2 3" key="1">
    <citation type="journal article" date="2014" name="Genome Announc.">
        <title>Draft Genome Sequence of the Haloacid-Degrading Burkholderia caribensis Strain MBA4.</title>
        <authorList>
            <person name="Pan Y."/>
            <person name="Kong K.F."/>
            <person name="Tsang J.S."/>
        </authorList>
    </citation>
    <scope>NUCLEOTIDE SEQUENCE [LARGE SCALE GENOMIC DNA]</scope>
    <source>
        <strain evidence="2 3">MBA4</strain>
    </source>
</reference>
<evidence type="ECO:0000313" key="3">
    <source>
        <dbReference type="Proteomes" id="UP000019146"/>
    </source>
</evidence>
<dbReference type="KEGG" id="bcai:K788_0005978"/>
<dbReference type="EMBL" id="CP012746">
    <property type="protein sequence ID" value="ALL62922.1"/>
    <property type="molecule type" value="Genomic_DNA"/>
</dbReference>
<feature type="region of interest" description="Disordered" evidence="1">
    <location>
        <begin position="1"/>
        <end position="22"/>
    </location>
</feature>
<dbReference type="Proteomes" id="UP000019146">
    <property type="component" value="Chromosome 1"/>
</dbReference>
<accession>A0A0P0R4F4</accession>
<dbReference type="AlphaFoldDB" id="A0A0P0R4F4"/>
<evidence type="ECO:0000313" key="2">
    <source>
        <dbReference type="EMBL" id="ALL62922.1"/>
    </source>
</evidence>
<evidence type="ECO:0000256" key="1">
    <source>
        <dbReference type="SAM" id="MobiDB-lite"/>
    </source>
</evidence>